<sequence length="221" mass="25225">MTRAHPPIVDRAGWQRARDELLAAEKEHTRAGDRLAARRRRLPMTPVGDYVFAGEAGPVRLRQLFGDASQLVVQHFMFHPDADAGCPSCSMFADNVPPTVHFGPYDVGFARVSRAPIDKLQAYRRRMGWPEPWVSSYHNDFNTDWGWTVDDAEIPGVSCYLRVGEEVYLTYTTTGRGVEPLMSFPGYLDRVAYGRQETWEDSPDGWPQQNPYQRGARRDEY</sequence>
<dbReference type="Proteomes" id="UP000611640">
    <property type="component" value="Chromosome"/>
</dbReference>
<evidence type="ECO:0000256" key="1">
    <source>
        <dbReference type="SAM" id="MobiDB-lite"/>
    </source>
</evidence>
<feature type="region of interest" description="Disordered" evidence="1">
    <location>
        <begin position="198"/>
        <end position="221"/>
    </location>
</feature>
<protein>
    <recommendedName>
        <fullName evidence="4">DUF899 domain-containing protein</fullName>
    </recommendedName>
</protein>
<keyword evidence="3" id="KW-1185">Reference proteome</keyword>
<proteinExistence type="predicted"/>
<dbReference type="KEGG" id="atl:Athai_31930"/>
<dbReference type="InterPro" id="IPR010296">
    <property type="entry name" value="DUF899_thioredox"/>
</dbReference>
<reference evidence="2 3" key="1">
    <citation type="submission" date="2020-08" db="EMBL/GenBank/DDBJ databases">
        <title>Whole genome shotgun sequence of Actinocatenispora thailandica NBRC 105041.</title>
        <authorList>
            <person name="Komaki H."/>
            <person name="Tamura T."/>
        </authorList>
    </citation>
    <scope>NUCLEOTIDE SEQUENCE [LARGE SCALE GENOMIC DNA]</scope>
    <source>
        <strain evidence="2 3">NBRC 105041</strain>
    </source>
</reference>
<dbReference type="RefSeq" id="WP_203962178.1">
    <property type="nucleotide sequence ID" value="NZ_AP023355.1"/>
</dbReference>
<name>A0A7R7DQB3_9ACTN</name>
<dbReference type="AlphaFoldDB" id="A0A7R7DQB3"/>
<gene>
    <name evidence="2" type="ORF">Athai_31930</name>
</gene>
<organism evidence="2 3">
    <name type="scientific">Actinocatenispora thailandica</name>
    <dbReference type="NCBI Taxonomy" id="227318"/>
    <lineage>
        <taxon>Bacteria</taxon>
        <taxon>Bacillati</taxon>
        <taxon>Actinomycetota</taxon>
        <taxon>Actinomycetes</taxon>
        <taxon>Micromonosporales</taxon>
        <taxon>Micromonosporaceae</taxon>
        <taxon>Actinocatenispora</taxon>
    </lineage>
</organism>
<dbReference type="Pfam" id="PF05988">
    <property type="entry name" value="DUF899"/>
    <property type="match status" value="1"/>
</dbReference>
<evidence type="ECO:0008006" key="4">
    <source>
        <dbReference type="Google" id="ProtNLM"/>
    </source>
</evidence>
<evidence type="ECO:0000313" key="3">
    <source>
        <dbReference type="Proteomes" id="UP000611640"/>
    </source>
</evidence>
<evidence type="ECO:0000313" key="2">
    <source>
        <dbReference type="EMBL" id="BCJ35690.1"/>
    </source>
</evidence>
<accession>A0A7R7DQB3</accession>
<dbReference type="EMBL" id="AP023355">
    <property type="protein sequence ID" value="BCJ35690.1"/>
    <property type="molecule type" value="Genomic_DNA"/>
</dbReference>